<keyword evidence="2" id="KW-1185">Reference proteome</keyword>
<dbReference type="EMBL" id="JABCKI010005863">
    <property type="protein sequence ID" value="KAG5637069.1"/>
    <property type="molecule type" value="Genomic_DNA"/>
</dbReference>
<sequence length="163" mass="18031">MPGDFHGAVPHFHTFADADILFNYNVQHDCRHAKCEASGERPVIQERVASGITDTFVIHQPTERYLINTHAFHNAHLLRAALPRDLTAPVPYAANREAHHRTIAMALRTTQDAKRAKTAVAAALRKGMAVENMPSTSKPPRKRARVGSAEIERELVAIGEILS</sequence>
<proteinExistence type="predicted"/>
<reference evidence="1" key="2">
    <citation type="submission" date="2021-10" db="EMBL/GenBank/DDBJ databases">
        <title>Phylogenomics reveals ancestral predisposition of the termite-cultivated fungus Termitomyces towards a domesticated lifestyle.</title>
        <authorList>
            <person name="Auxier B."/>
            <person name="Grum-Grzhimaylo A."/>
            <person name="Cardenas M.E."/>
            <person name="Lodge J.D."/>
            <person name="Laessoe T."/>
            <person name="Pedersen O."/>
            <person name="Smith M.E."/>
            <person name="Kuyper T.W."/>
            <person name="Franco-Molano E.A."/>
            <person name="Baroni T.J."/>
            <person name="Aanen D.K."/>
        </authorList>
    </citation>
    <scope>NUCLEOTIDE SEQUENCE</scope>
    <source>
        <strain evidence="1">D49</strain>
    </source>
</reference>
<comment type="caution">
    <text evidence="1">The sequence shown here is derived from an EMBL/GenBank/DDBJ whole genome shotgun (WGS) entry which is preliminary data.</text>
</comment>
<gene>
    <name evidence="1" type="ORF">H0H81_005835</name>
</gene>
<dbReference type="AlphaFoldDB" id="A0A9P7FU27"/>
<dbReference type="Proteomes" id="UP000717328">
    <property type="component" value="Unassembled WGS sequence"/>
</dbReference>
<dbReference type="OrthoDB" id="2947226at2759"/>
<evidence type="ECO:0000313" key="2">
    <source>
        <dbReference type="Proteomes" id="UP000717328"/>
    </source>
</evidence>
<evidence type="ECO:0000313" key="1">
    <source>
        <dbReference type="EMBL" id="KAG5637069.1"/>
    </source>
</evidence>
<reference evidence="1" key="1">
    <citation type="submission" date="2021-02" db="EMBL/GenBank/DDBJ databases">
        <authorList>
            <person name="Nieuwenhuis M."/>
            <person name="Van De Peppel L.J.J."/>
        </authorList>
    </citation>
    <scope>NUCLEOTIDE SEQUENCE</scope>
    <source>
        <strain evidence="1">D49</strain>
    </source>
</reference>
<protein>
    <submittedName>
        <fullName evidence="1">Uncharacterized protein</fullName>
    </submittedName>
</protein>
<name>A0A9P7FU27_9AGAR</name>
<organism evidence="1 2">
    <name type="scientific">Sphagnurus paluster</name>
    <dbReference type="NCBI Taxonomy" id="117069"/>
    <lineage>
        <taxon>Eukaryota</taxon>
        <taxon>Fungi</taxon>
        <taxon>Dikarya</taxon>
        <taxon>Basidiomycota</taxon>
        <taxon>Agaricomycotina</taxon>
        <taxon>Agaricomycetes</taxon>
        <taxon>Agaricomycetidae</taxon>
        <taxon>Agaricales</taxon>
        <taxon>Tricholomatineae</taxon>
        <taxon>Lyophyllaceae</taxon>
        <taxon>Sphagnurus</taxon>
    </lineage>
</organism>
<accession>A0A9P7FU27</accession>